<keyword evidence="2" id="KW-1185">Reference proteome</keyword>
<dbReference type="Proteomes" id="UP000054217">
    <property type="component" value="Unassembled WGS sequence"/>
</dbReference>
<proteinExistence type="predicted"/>
<protein>
    <submittedName>
        <fullName evidence="1">Uncharacterized protein</fullName>
    </submittedName>
</protein>
<dbReference type="AlphaFoldDB" id="A0A0C3NS83"/>
<organism evidence="1 2">
    <name type="scientific">Pisolithus tinctorius Marx 270</name>
    <dbReference type="NCBI Taxonomy" id="870435"/>
    <lineage>
        <taxon>Eukaryota</taxon>
        <taxon>Fungi</taxon>
        <taxon>Dikarya</taxon>
        <taxon>Basidiomycota</taxon>
        <taxon>Agaricomycotina</taxon>
        <taxon>Agaricomycetes</taxon>
        <taxon>Agaricomycetidae</taxon>
        <taxon>Boletales</taxon>
        <taxon>Sclerodermatineae</taxon>
        <taxon>Pisolithaceae</taxon>
        <taxon>Pisolithus</taxon>
    </lineage>
</organism>
<reference evidence="1 2" key="1">
    <citation type="submission" date="2014-04" db="EMBL/GenBank/DDBJ databases">
        <authorList>
            <consortium name="DOE Joint Genome Institute"/>
            <person name="Kuo A."/>
            <person name="Kohler A."/>
            <person name="Costa M.D."/>
            <person name="Nagy L.G."/>
            <person name="Floudas D."/>
            <person name="Copeland A."/>
            <person name="Barry K.W."/>
            <person name="Cichocki N."/>
            <person name="Veneault-Fourrey C."/>
            <person name="LaButti K."/>
            <person name="Lindquist E.A."/>
            <person name="Lipzen A."/>
            <person name="Lundell T."/>
            <person name="Morin E."/>
            <person name="Murat C."/>
            <person name="Sun H."/>
            <person name="Tunlid A."/>
            <person name="Henrissat B."/>
            <person name="Grigoriev I.V."/>
            <person name="Hibbett D.S."/>
            <person name="Martin F."/>
            <person name="Nordberg H.P."/>
            <person name="Cantor M.N."/>
            <person name="Hua S.X."/>
        </authorList>
    </citation>
    <scope>NUCLEOTIDE SEQUENCE [LARGE SCALE GENOMIC DNA]</scope>
    <source>
        <strain evidence="1 2">Marx 270</strain>
    </source>
</reference>
<dbReference type="InParanoid" id="A0A0C3NS83"/>
<gene>
    <name evidence="1" type="ORF">M404DRAFT_1005476</name>
</gene>
<evidence type="ECO:0000313" key="2">
    <source>
        <dbReference type="Proteomes" id="UP000054217"/>
    </source>
</evidence>
<accession>A0A0C3NS83</accession>
<reference evidence="2" key="2">
    <citation type="submission" date="2015-01" db="EMBL/GenBank/DDBJ databases">
        <title>Evolutionary Origins and Diversification of the Mycorrhizal Mutualists.</title>
        <authorList>
            <consortium name="DOE Joint Genome Institute"/>
            <consortium name="Mycorrhizal Genomics Consortium"/>
            <person name="Kohler A."/>
            <person name="Kuo A."/>
            <person name="Nagy L.G."/>
            <person name="Floudas D."/>
            <person name="Copeland A."/>
            <person name="Barry K.W."/>
            <person name="Cichocki N."/>
            <person name="Veneault-Fourrey C."/>
            <person name="LaButti K."/>
            <person name="Lindquist E.A."/>
            <person name="Lipzen A."/>
            <person name="Lundell T."/>
            <person name="Morin E."/>
            <person name="Murat C."/>
            <person name="Riley R."/>
            <person name="Ohm R."/>
            <person name="Sun H."/>
            <person name="Tunlid A."/>
            <person name="Henrissat B."/>
            <person name="Grigoriev I.V."/>
            <person name="Hibbett D.S."/>
            <person name="Martin F."/>
        </authorList>
    </citation>
    <scope>NUCLEOTIDE SEQUENCE [LARGE SCALE GENOMIC DNA]</scope>
    <source>
        <strain evidence="2">Marx 270</strain>
    </source>
</reference>
<evidence type="ECO:0000313" key="1">
    <source>
        <dbReference type="EMBL" id="KIN98340.1"/>
    </source>
</evidence>
<name>A0A0C3NS83_PISTI</name>
<sequence length="91" mass="10005">MMELMDQYAALHKQSSAVTKLLELDSGNLSPAQVVAMVECFYQNVSHADAYLALAPKASHEVRQAWFRRRIGEAIARGYVCEPVPGQDPGA</sequence>
<dbReference type="OrthoDB" id="2712449at2759"/>
<dbReference type="HOGENOM" id="CLU_2427942_0_0_1"/>
<dbReference type="EMBL" id="KN832017">
    <property type="protein sequence ID" value="KIN98340.1"/>
    <property type="molecule type" value="Genomic_DNA"/>
</dbReference>